<organism evidence="1 2">
    <name type="scientific">Elasticomyces elasticus</name>
    <dbReference type="NCBI Taxonomy" id="574655"/>
    <lineage>
        <taxon>Eukaryota</taxon>
        <taxon>Fungi</taxon>
        <taxon>Dikarya</taxon>
        <taxon>Ascomycota</taxon>
        <taxon>Pezizomycotina</taxon>
        <taxon>Dothideomycetes</taxon>
        <taxon>Dothideomycetidae</taxon>
        <taxon>Mycosphaerellales</taxon>
        <taxon>Teratosphaeriaceae</taxon>
        <taxon>Elasticomyces</taxon>
    </lineage>
</organism>
<sequence length="230" mass="25523">MAMAIQHSGISGSLPDDLLSKLSNLTLSAPKSPAVPATSSLLALPQDVRDLVYDFALYDAQDLDLDLITNDETTSLQPFSVAIYTSLFLALPQTRRHELSKRPSTQHKTAIFLDRTFTPNQVFSRAHPTALASITSIALNIETQNIAGDKYWANRLIERLHGLKRVFVGPYTIHLTSPEGRIVSFARVSLLETLVMALADEHGARNESERYIEESQRWRAAWPMPPAPSS</sequence>
<dbReference type="EMBL" id="JAVRQU010000002">
    <property type="protein sequence ID" value="KAK5706056.1"/>
    <property type="molecule type" value="Genomic_DNA"/>
</dbReference>
<reference evidence="1" key="1">
    <citation type="submission" date="2023-08" db="EMBL/GenBank/DDBJ databases">
        <title>Black Yeasts Isolated from many extreme environments.</title>
        <authorList>
            <person name="Coleine C."/>
            <person name="Stajich J.E."/>
            <person name="Selbmann L."/>
        </authorList>
    </citation>
    <scope>NUCLEOTIDE SEQUENCE</scope>
    <source>
        <strain evidence="1">CCFEE 5810</strain>
    </source>
</reference>
<evidence type="ECO:0000313" key="1">
    <source>
        <dbReference type="EMBL" id="KAK5706056.1"/>
    </source>
</evidence>
<dbReference type="AlphaFoldDB" id="A0AAN7WI92"/>
<evidence type="ECO:0000313" key="2">
    <source>
        <dbReference type="Proteomes" id="UP001310594"/>
    </source>
</evidence>
<proteinExistence type="predicted"/>
<gene>
    <name evidence="1" type="ORF">LTR97_001042</name>
</gene>
<name>A0AAN7WI92_9PEZI</name>
<comment type="caution">
    <text evidence="1">The sequence shown here is derived from an EMBL/GenBank/DDBJ whole genome shotgun (WGS) entry which is preliminary data.</text>
</comment>
<dbReference type="Proteomes" id="UP001310594">
    <property type="component" value="Unassembled WGS sequence"/>
</dbReference>
<accession>A0AAN7WI92</accession>
<protein>
    <submittedName>
        <fullName evidence="1">Uncharacterized protein</fullName>
    </submittedName>
</protein>